<protein>
    <recommendedName>
        <fullName evidence="4">Endonuclease/exonuclease/phosphatase domain-containing protein</fullName>
    </recommendedName>
</protein>
<accession>A0A7J8Y7T6</accession>
<sequence>MSFMIELISAQFNKEVNKDSSTANKKQENDALAPKHPDRQKRRQHWEGFNMVIPPREVPWAVIGDFNALLSSRDKRGVKRDGIGCSPFGDFLDVNNLQDLGLKGPPFTWIEEEYLRG</sequence>
<evidence type="ECO:0008006" key="4">
    <source>
        <dbReference type="Google" id="ProtNLM"/>
    </source>
</evidence>
<dbReference type="EMBL" id="JABFAA010000011">
    <property type="protein sequence ID" value="MBA0695608.1"/>
    <property type="molecule type" value="Genomic_DNA"/>
</dbReference>
<organism evidence="2 3">
    <name type="scientific">Gossypium aridum</name>
    <name type="common">American cotton</name>
    <name type="synonym">Erioxylum aridum</name>
    <dbReference type="NCBI Taxonomy" id="34290"/>
    <lineage>
        <taxon>Eukaryota</taxon>
        <taxon>Viridiplantae</taxon>
        <taxon>Streptophyta</taxon>
        <taxon>Embryophyta</taxon>
        <taxon>Tracheophyta</taxon>
        <taxon>Spermatophyta</taxon>
        <taxon>Magnoliopsida</taxon>
        <taxon>eudicotyledons</taxon>
        <taxon>Gunneridae</taxon>
        <taxon>Pentapetalae</taxon>
        <taxon>rosids</taxon>
        <taxon>malvids</taxon>
        <taxon>Malvales</taxon>
        <taxon>Malvaceae</taxon>
        <taxon>Malvoideae</taxon>
        <taxon>Gossypium</taxon>
    </lineage>
</organism>
<dbReference type="InterPro" id="IPR036691">
    <property type="entry name" value="Endo/exonu/phosph_ase_sf"/>
</dbReference>
<evidence type="ECO:0000313" key="3">
    <source>
        <dbReference type="Proteomes" id="UP000593577"/>
    </source>
</evidence>
<keyword evidence="3" id="KW-1185">Reference proteome</keyword>
<comment type="caution">
    <text evidence="2">The sequence shown here is derived from an EMBL/GenBank/DDBJ whole genome shotgun (WGS) entry which is preliminary data.</text>
</comment>
<name>A0A7J8Y7T6_GOSAI</name>
<evidence type="ECO:0000256" key="1">
    <source>
        <dbReference type="SAM" id="MobiDB-lite"/>
    </source>
</evidence>
<gene>
    <name evidence="2" type="ORF">Goari_002221</name>
</gene>
<dbReference type="AlphaFoldDB" id="A0A7J8Y7T6"/>
<evidence type="ECO:0000313" key="2">
    <source>
        <dbReference type="EMBL" id="MBA0695608.1"/>
    </source>
</evidence>
<reference evidence="2 3" key="1">
    <citation type="journal article" date="2019" name="Genome Biol. Evol.">
        <title>Insights into the evolution of the New World diploid cottons (Gossypium, subgenus Houzingenia) based on genome sequencing.</title>
        <authorList>
            <person name="Grover C.E."/>
            <person name="Arick M.A. 2nd"/>
            <person name="Thrash A."/>
            <person name="Conover J.L."/>
            <person name="Sanders W.S."/>
            <person name="Peterson D.G."/>
            <person name="Frelichowski J.E."/>
            <person name="Scheffler J.A."/>
            <person name="Scheffler B.E."/>
            <person name="Wendel J.F."/>
        </authorList>
    </citation>
    <scope>NUCLEOTIDE SEQUENCE [LARGE SCALE GENOMIC DNA]</scope>
    <source>
        <strain evidence="2">185</strain>
        <tissue evidence="2">Leaf</tissue>
    </source>
</reference>
<dbReference type="Proteomes" id="UP000593577">
    <property type="component" value="Unassembled WGS sequence"/>
</dbReference>
<feature type="region of interest" description="Disordered" evidence="1">
    <location>
        <begin position="16"/>
        <end position="44"/>
    </location>
</feature>
<dbReference type="SUPFAM" id="SSF56219">
    <property type="entry name" value="DNase I-like"/>
    <property type="match status" value="1"/>
</dbReference>
<feature type="compositionally biased region" description="Basic and acidic residues" evidence="1">
    <location>
        <begin position="25"/>
        <end position="37"/>
    </location>
</feature>
<proteinExistence type="predicted"/>